<feature type="region of interest" description="Disordered" evidence="1">
    <location>
        <begin position="87"/>
        <end position="118"/>
    </location>
</feature>
<feature type="compositionally biased region" description="Pro residues" evidence="1">
    <location>
        <begin position="93"/>
        <end position="104"/>
    </location>
</feature>
<dbReference type="RefSeq" id="WP_184693657.1">
    <property type="nucleotide sequence ID" value="NZ_JACHJN010000007.1"/>
</dbReference>
<organism evidence="2 3">
    <name type="scientific">Saccharothrix tamanrassetensis</name>
    <dbReference type="NCBI Taxonomy" id="1051531"/>
    <lineage>
        <taxon>Bacteria</taxon>
        <taxon>Bacillati</taxon>
        <taxon>Actinomycetota</taxon>
        <taxon>Actinomycetes</taxon>
        <taxon>Pseudonocardiales</taxon>
        <taxon>Pseudonocardiaceae</taxon>
        <taxon>Saccharothrix</taxon>
    </lineage>
</organism>
<reference evidence="2 3" key="1">
    <citation type="submission" date="2020-08" db="EMBL/GenBank/DDBJ databases">
        <title>Genomic Encyclopedia of Type Strains, Phase III (KMG-III): the genomes of soil and plant-associated and newly described type strains.</title>
        <authorList>
            <person name="Whitman W."/>
        </authorList>
    </citation>
    <scope>NUCLEOTIDE SEQUENCE [LARGE SCALE GENOMIC DNA]</scope>
    <source>
        <strain evidence="2 3">CECT 8640</strain>
    </source>
</reference>
<evidence type="ECO:0000313" key="2">
    <source>
        <dbReference type="EMBL" id="MBB5958035.1"/>
    </source>
</evidence>
<gene>
    <name evidence="2" type="ORF">FHS29_004643</name>
</gene>
<dbReference type="Pfam" id="PF14428">
    <property type="entry name" value="DddA-like"/>
    <property type="match status" value="1"/>
</dbReference>
<keyword evidence="3" id="KW-1185">Reference proteome</keyword>
<proteinExistence type="predicted"/>
<sequence>MVAQINAARDKAAQARAALEHAEDLAGEAHHILAGALAGVVHLEPDTARMPAAFDAVTDGCKGHWWPMLNEAMKGAETIAARVEAAATVSPAVRPPAQPQPRPAPARRVEPDDPPTVPPERIEAIRRALPPPVVPRSGQRTVGQWIGPNGQARTVESGWDQRSAQIQTQLARKGLPEGTKRSGDVELKVAADMVARGIRHAEVVINHVTCKGPDSCDTLVPVLLPEGSTLTVHGINQAGTRTRVRYTGGATPPWQV</sequence>
<protein>
    <recommendedName>
        <fullName evidence="4">Nucleic acid/nucleotide deaminase of polymorphic system toxin</fullName>
    </recommendedName>
</protein>
<dbReference type="InterPro" id="IPR032724">
    <property type="entry name" value="SCP1.201-like"/>
</dbReference>
<dbReference type="AlphaFoldDB" id="A0A841CPW1"/>
<evidence type="ECO:0000313" key="3">
    <source>
        <dbReference type="Proteomes" id="UP000547510"/>
    </source>
</evidence>
<comment type="caution">
    <text evidence="2">The sequence shown here is derived from an EMBL/GenBank/DDBJ whole genome shotgun (WGS) entry which is preliminary data.</text>
</comment>
<evidence type="ECO:0000256" key="1">
    <source>
        <dbReference type="SAM" id="MobiDB-lite"/>
    </source>
</evidence>
<evidence type="ECO:0008006" key="4">
    <source>
        <dbReference type="Google" id="ProtNLM"/>
    </source>
</evidence>
<dbReference type="Proteomes" id="UP000547510">
    <property type="component" value="Unassembled WGS sequence"/>
</dbReference>
<name>A0A841CPW1_9PSEU</name>
<dbReference type="EMBL" id="JACHJN010000007">
    <property type="protein sequence ID" value="MBB5958035.1"/>
    <property type="molecule type" value="Genomic_DNA"/>
</dbReference>
<accession>A0A841CPW1</accession>